<dbReference type="Gene3D" id="3.90.800.10">
    <property type="entry name" value="Glutamyl-tRNA Synthetase, Domain 3"/>
    <property type="match status" value="1"/>
</dbReference>
<dbReference type="NCBIfam" id="TIGR00440">
    <property type="entry name" value="glnS"/>
    <property type="match status" value="1"/>
</dbReference>
<dbReference type="PANTHER" id="PTHR43097">
    <property type="entry name" value="GLUTAMINE-TRNA LIGASE"/>
    <property type="match status" value="1"/>
</dbReference>
<evidence type="ECO:0000256" key="3">
    <source>
        <dbReference type="ARBA" id="ARBA00022598"/>
    </source>
</evidence>
<feature type="binding site" evidence="8">
    <location>
        <position position="72"/>
    </location>
    <ligand>
        <name>L-glutamine</name>
        <dbReference type="ChEBI" id="CHEBI:58359"/>
    </ligand>
</feature>
<keyword evidence="14" id="KW-1185">Reference proteome</keyword>
<evidence type="ECO:0000259" key="11">
    <source>
        <dbReference type="Pfam" id="PF03950"/>
    </source>
</evidence>
<feature type="binding site" evidence="8">
    <location>
        <begin position="267"/>
        <end position="268"/>
    </location>
    <ligand>
        <name>ATP</name>
        <dbReference type="ChEBI" id="CHEBI:30616"/>
    </ligand>
</feature>
<evidence type="ECO:0000256" key="5">
    <source>
        <dbReference type="ARBA" id="ARBA00022840"/>
    </source>
</evidence>
<evidence type="ECO:0000313" key="13">
    <source>
        <dbReference type="EMBL" id="SHJ64530.1"/>
    </source>
</evidence>
<dbReference type="GO" id="GO:0006425">
    <property type="term" value="P:glutaminyl-tRNA aminoacylation"/>
    <property type="evidence" value="ECO:0007669"/>
    <property type="project" value="UniProtKB-UniRule"/>
</dbReference>
<dbReference type="SUPFAM" id="SSF52374">
    <property type="entry name" value="Nucleotidylyl transferase"/>
    <property type="match status" value="1"/>
</dbReference>
<dbReference type="NCBIfam" id="NF011291">
    <property type="entry name" value="PRK14703.1"/>
    <property type="match status" value="1"/>
</dbReference>
<gene>
    <name evidence="8" type="primary">glnS</name>
    <name evidence="13" type="ORF">SAMN05444280_12517</name>
</gene>
<evidence type="ECO:0000259" key="10">
    <source>
        <dbReference type="Pfam" id="PF00749"/>
    </source>
</evidence>
<keyword evidence="6 8" id="KW-0648">Protein biosynthesis</keyword>
<evidence type="ECO:0000256" key="2">
    <source>
        <dbReference type="ARBA" id="ARBA00022490"/>
    </source>
</evidence>
<accession>A0A1M6KZZ7</accession>
<evidence type="ECO:0000256" key="4">
    <source>
        <dbReference type="ARBA" id="ARBA00022741"/>
    </source>
</evidence>
<dbReference type="InterPro" id="IPR020056">
    <property type="entry name" value="Rbsml_bL25/Gln-tRNA_synth_N"/>
</dbReference>
<feature type="domain" description="tRNA synthetases class I (E and Q) anti-codon binding" evidence="12">
    <location>
        <begin position="463"/>
        <end position="538"/>
    </location>
</feature>
<feature type="binding site" evidence="8">
    <location>
        <position position="236"/>
    </location>
    <ligand>
        <name>ATP</name>
        <dbReference type="ChEBI" id="CHEBI:30616"/>
    </ligand>
</feature>
<organism evidence="13 14">
    <name type="scientific">Tangfeifania diversioriginum</name>
    <dbReference type="NCBI Taxonomy" id="1168035"/>
    <lineage>
        <taxon>Bacteria</taxon>
        <taxon>Pseudomonadati</taxon>
        <taxon>Bacteroidota</taxon>
        <taxon>Bacteroidia</taxon>
        <taxon>Marinilabiliales</taxon>
        <taxon>Prolixibacteraceae</taxon>
        <taxon>Tangfeifania</taxon>
    </lineage>
</organism>
<dbReference type="OrthoDB" id="9801560at2"/>
<dbReference type="InterPro" id="IPR004514">
    <property type="entry name" value="Gln-tRNA-synth"/>
</dbReference>
<dbReference type="InterPro" id="IPR050132">
    <property type="entry name" value="Gln/Glu-tRNA_Ligase"/>
</dbReference>
<dbReference type="RefSeq" id="WP_073171220.1">
    <property type="nucleotide sequence ID" value="NZ_FQZE01000025.1"/>
</dbReference>
<comment type="subunit">
    <text evidence="8">Monomer.</text>
</comment>
<dbReference type="Gene3D" id="1.10.1160.10">
    <property type="entry name" value="Glutamyl-trna Synthetase, Domain 2"/>
    <property type="match status" value="1"/>
</dbReference>
<keyword evidence="7 8" id="KW-0030">Aminoacyl-tRNA synthetase</keyword>
<keyword evidence="3 8" id="KW-0436">Ligase</keyword>
<dbReference type="Pfam" id="PF20974">
    <property type="entry name" value="tRNA-synt_1c_C2"/>
    <property type="match status" value="1"/>
</dbReference>
<dbReference type="CDD" id="cd00807">
    <property type="entry name" value="GlnRS_core"/>
    <property type="match status" value="1"/>
</dbReference>
<keyword evidence="5 8" id="KW-0067">ATP-binding</keyword>
<dbReference type="Pfam" id="PF03950">
    <property type="entry name" value="tRNA-synt_1c_C"/>
    <property type="match status" value="1"/>
</dbReference>
<feature type="binding site" evidence="8">
    <location>
        <begin position="40"/>
        <end position="42"/>
    </location>
    <ligand>
        <name>ATP</name>
        <dbReference type="ChEBI" id="CHEBI:30616"/>
    </ligand>
</feature>
<dbReference type="InterPro" id="IPR011035">
    <property type="entry name" value="Ribosomal_bL25/Gln-tRNA_synth"/>
</dbReference>
<dbReference type="GO" id="GO:0005524">
    <property type="term" value="F:ATP binding"/>
    <property type="evidence" value="ECO:0007669"/>
    <property type="project" value="UniProtKB-UniRule"/>
</dbReference>
<dbReference type="InterPro" id="IPR020061">
    <property type="entry name" value="Glu_tRNA_lig_a-bdl"/>
</dbReference>
<dbReference type="Gene3D" id="2.40.240.10">
    <property type="entry name" value="Ribosomal Protein L25, Chain P"/>
    <property type="match status" value="2"/>
</dbReference>
<comment type="catalytic activity">
    <reaction evidence="8">
        <text>tRNA(Gln) + L-glutamine + ATP = L-glutaminyl-tRNA(Gln) + AMP + diphosphate</text>
        <dbReference type="Rhea" id="RHEA:20121"/>
        <dbReference type="Rhea" id="RHEA-COMP:9662"/>
        <dbReference type="Rhea" id="RHEA-COMP:9681"/>
        <dbReference type="ChEBI" id="CHEBI:30616"/>
        <dbReference type="ChEBI" id="CHEBI:33019"/>
        <dbReference type="ChEBI" id="CHEBI:58359"/>
        <dbReference type="ChEBI" id="CHEBI:78442"/>
        <dbReference type="ChEBI" id="CHEBI:78521"/>
        <dbReference type="ChEBI" id="CHEBI:456215"/>
        <dbReference type="EC" id="6.1.1.18"/>
    </reaction>
</comment>
<dbReference type="InterPro" id="IPR000924">
    <property type="entry name" value="Glu/Gln-tRNA-synth"/>
</dbReference>
<dbReference type="Gene3D" id="3.40.50.620">
    <property type="entry name" value="HUPs"/>
    <property type="match status" value="1"/>
</dbReference>
<name>A0A1M6KZZ7_9BACT</name>
<evidence type="ECO:0000256" key="8">
    <source>
        <dbReference type="HAMAP-Rule" id="MF_00126"/>
    </source>
</evidence>
<evidence type="ECO:0000256" key="6">
    <source>
        <dbReference type="ARBA" id="ARBA00022917"/>
    </source>
</evidence>
<dbReference type="EC" id="6.1.1.18" evidence="8"/>
<protein>
    <recommendedName>
        <fullName evidence="8">Glutamine--tRNA ligase</fullName>
        <ecNumber evidence="8">6.1.1.18</ecNumber>
    </recommendedName>
    <alternativeName>
        <fullName evidence="8">Glutaminyl-tRNA synthetase</fullName>
        <shortName evidence="8">GlnRS</shortName>
    </alternativeName>
</protein>
<evidence type="ECO:0000259" key="12">
    <source>
        <dbReference type="Pfam" id="PF20974"/>
    </source>
</evidence>
<evidence type="ECO:0000256" key="1">
    <source>
        <dbReference type="ARBA" id="ARBA00005594"/>
    </source>
</evidence>
<proteinExistence type="inferred from homology"/>
<evidence type="ECO:0000256" key="9">
    <source>
        <dbReference type="RuleBase" id="RU363037"/>
    </source>
</evidence>
<dbReference type="Proteomes" id="UP000184050">
    <property type="component" value="Unassembled WGS sequence"/>
</dbReference>
<comment type="subcellular location">
    <subcellularLocation>
        <location evidence="8">Cytoplasm</location>
    </subcellularLocation>
</comment>
<feature type="binding site" evidence="8">
    <location>
        <position position="217"/>
    </location>
    <ligand>
        <name>L-glutamine</name>
        <dbReference type="ChEBI" id="CHEBI:58359"/>
    </ligand>
</feature>
<dbReference type="InterPro" id="IPR014729">
    <property type="entry name" value="Rossmann-like_a/b/a_fold"/>
</dbReference>
<dbReference type="GO" id="GO:0004819">
    <property type="term" value="F:glutamine-tRNA ligase activity"/>
    <property type="evidence" value="ECO:0007669"/>
    <property type="project" value="UniProtKB-UniRule"/>
</dbReference>
<comment type="caution">
    <text evidence="8">Lacks conserved residue(s) required for the propagation of feature annotation.</text>
</comment>
<dbReference type="PANTHER" id="PTHR43097:SF5">
    <property type="entry name" value="GLUTAMATE--TRNA LIGASE"/>
    <property type="match status" value="1"/>
</dbReference>
<keyword evidence="4 8" id="KW-0547">Nucleotide-binding</keyword>
<dbReference type="FunFam" id="3.90.800.10:FF:000001">
    <property type="entry name" value="Glutamine--tRNA ligase"/>
    <property type="match status" value="1"/>
</dbReference>
<evidence type="ECO:0000313" key="14">
    <source>
        <dbReference type="Proteomes" id="UP000184050"/>
    </source>
</evidence>
<dbReference type="InterPro" id="IPR020058">
    <property type="entry name" value="Glu/Gln-tRNA-synth_Ib_cat-dom"/>
</dbReference>
<sequence length="565" mass="65908">MANNDNNEPAKKSNFIHLQIEEDLKQGKNNGRVHTRFPPEPNGYLHIGHAKSICLNFGIAEKFGGKCNLRFDDTNPTKEEMEYVDSIKEDVRWLGFDWEDRLFFASDYFDKLYDFAIQLVKEGKAYVDDQDAETISTQKGTPTRPGYESPCRNRTPEENLELFKKMAAGEFDEGSHVLRAKIDMASPNMHMRDPIIYRIMKAKHHRTGDKWCIYPMYDFAHGQSDYWEGVTHSICTLEFEVHRPLYNWFIDQLQESDYRPRQIEFARLNLTYTIMSKRRLLELVKEGHVNGWDDPRMPTITGLRRRGYTPESIRNFSDRIGVTKVDGMIDVSLLEYSVREHLNKTAQRVMGVLDPLKVVITNYPEDQEEELEAVNNPEDESMGTRKVPFSKELFIERADFMEDPPRKFFRLAPGREVRLRYAYFVTCNEVVKDENGEITELRCTYDPASRGGNSPDGRKVKATLHWVSAKHAVKAEVRLYDRLFNDEDPSGHKDVDFKEFLNPESLRILPECYIEPFVKDAQPLEHFQFERVGYFNADYDSTPGNPVFNRTVPLRDSWAKMQKNK</sequence>
<dbReference type="Pfam" id="PF00749">
    <property type="entry name" value="tRNA-synt_1c"/>
    <property type="match status" value="1"/>
</dbReference>
<dbReference type="InterPro" id="IPR020059">
    <property type="entry name" value="Glu/Gln-tRNA-synth_Ib_codon-bd"/>
</dbReference>
<keyword evidence="2 8" id="KW-0963">Cytoplasm</keyword>
<feature type="domain" description="Glutamyl/glutaminyl-tRNA synthetase class Ib catalytic" evidence="10">
    <location>
        <begin position="33"/>
        <end position="343"/>
    </location>
</feature>
<dbReference type="AlphaFoldDB" id="A0A1M6KZZ7"/>
<feature type="short sequence motif" description="'HIGH' region" evidence="8">
    <location>
        <begin position="39"/>
        <end position="49"/>
    </location>
</feature>
<dbReference type="FunFam" id="3.40.50.620:FF:000037">
    <property type="entry name" value="Glutamine--tRNA ligase cytoplasmic"/>
    <property type="match status" value="1"/>
</dbReference>
<dbReference type="STRING" id="1168035.SAMN05444280_12517"/>
<dbReference type="HAMAP" id="MF_00126">
    <property type="entry name" value="Gln_tRNA_synth"/>
    <property type="match status" value="1"/>
</dbReference>
<feature type="short sequence motif" description="'KMSKS' region" evidence="8">
    <location>
        <begin position="274"/>
        <end position="278"/>
    </location>
</feature>
<feature type="binding site" evidence="8">
    <location>
        <begin position="46"/>
        <end position="52"/>
    </location>
    <ligand>
        <name>ATP</name>
        <dbReference type="ChEBI" id="CHEBI:30616"/>
    </ligand>
</feature>
<dbReference type="SUPFAM" id="SSF50715">
    <property type="entry name" value="Ribosomal protein L25-like"/>
    <property type="match status" value="1"/>
</dbReference>
<reference evidence="13 14" key="1">
    <citation type="submission" date="2016-11" db="EMBL/GenBank/DDBJ databases">
        <authorList>
            <person name="Jaros S."/>
            <person name="Januszkiewicz K."/>
            <person name="Wedrychowicz H."/>
        </authorList>
    </citation>
    <scope>NUCLEOTIDE SEQUENCE [LARGE SCALE GENOMIC DNA]</scope>
    <source>
        <strain evidence="13 14">DSM 27063</strain>
    </source>
</reference>
<dbReference type="PRINTS" id="PR00987">
    <property type="entry name" value="TRNASYNTHGLU"/>
</dbReference>
<dbReference type="GO" id="GO:0006424">
    <property type="term" value="P:glutamyl-tRNA aminoacylation"/>
    <property type="evidence" value="ECO:0007669"/>
    <property type="project" value="UniProtKB-UniRule"/>
</dbReference>
<feature type="domain" description="Glutamyl/glutaminyl-tRNA synthetase class Ib anti-codon binding" evidence="11">
    <location>
        <begin position="346"/>
        <end position="446"/>
    </location>
</feature>
<dbReference type="FunFam" id="1.10.1160.10:FF:000001">
    <property type="entry name" value="Glutamine--tRNA ligase"/>
    <property type="match status" value="1"/>
</dbReference>
<dbReference type="FunFam" id="2.40.240.10:FF:000001">
    <property type="entry name" value="Glutamine--tRNA ligase"/>
    <property type="match status" value="1"/>
</dbReference>
<evidence type="ECO:0000256" key="7">
    <source>
        <dbReference type="ARBA" id="ARBA00023146"/>
    </source>
</evidence>
<dbReference type="InterPro" id="IPR022861">
    <property type="entry name" value="Gln_tRNA_ligase_bac"/>
</dbReference>
<feature type="binding site" evidence="8">
    <location>
        <begin position="275"/>
        <end position="277"/>
    </location>
    <ligand>
        <name>ATP</name>
        <dbReference type="ChEBI" id="CHEBI:30616"/>
    </ligand>
</feature>
<dbReference type="InterPro" id="IPR049437">
    <property type="entry name" value="tRNA-synt_1c_C2"/>
</dbReference>
<dbReference type="EMBL" id="FQZE01000025">
    <property type="protein sequence ID" value="SHJ64530.1"/>
    <property type="molecule type" value="Genomic_DNA"/>
</dbReference>
<comment type="similarity">
    <text evidence="1 8 9">Belongs to the class-I aminoacyl-tRNA synthetase family.</text>
</comment>
<dbReference type="GO" id="GO:0005829">
    <property type="term" value="C:cytosol"/>
    <property type="evidence" value="ECO:0007669"/>
    <property type="project" value="TreeGrafter"/>
</dbReference>